<evidence type="ECO:0000256" key="1">
    <source>
        <dbReference type="ARBA" id="ARBA00009184"/>
    </source>
</evidence>
<evidence type="ECO:0000313" key="8">
    <source>
        <dbReference type="Proteomes" id="UP000285258"/>
    </source>
</evidence>
<dbReference type="EMBL" id="WPOC01000007">
    <property type="protein sequence ID" value="MVN14871.1"/>
    <property type="molecule type" value="Genomic_DNA"/>
</dbReference>
<dbReference type="EMBL" id="QIBW01000013">
    <property type="protein sequence ID" value="ROT88929.1"/>
    <property type="molecule type" value="Genomic_DNA"/>
</dbReference>
<sequence>MSRPGETNTEEHQGDGVPFAGPDTGREGTGPARLAVFDFDGTSIEGNSPVLLVQHLMERGMLRKRVIFRILLWAAAYKLRLPQNESKVRSLVFTAFEGRSAEEVDRFLADFYDERIALLFRPEADAAMRAHAAAGDTVVVISATFEPIILRAMEHHPFAFQISTRMRKAPDGTYTREVEGLPVEGEEKIAAVQRFGDNRFGPGNWVLDSAYGDHHSDRAVLGAARHAFAVDPDRPLARTAREKGWTVLGW</sequence>
<dbReference type="Pfam" id="PF12710">
    <property type="entry name" value="HAD"/>
    <property type="match status" value="1"/>
</dbReference>
<proteinExistence type="inferred from homology"/>
<organism evidence="7 8">
    <name type="scientific">Gordonibacter urolithinfaciens</name>
    <dbReference type="NCBI Taxonomy" id="1335613"/>
    <lineage>
        <taxon>Bacteria</taxon>
        <taxon>Bacillati</taxon>
        <taxon>Actinomycetota</taxon>
        <taxon>Coriobacteriia</taxon>
        <taxon>Eggerthellales</taxon>
        <taxon>Eggerthellaceae</taxon>
        <taxon>Gordonibacter</taxon>
    </lineage>
</organism>
<dbReference type="AlphaFoldDB" id="A0A1Y4G6I2"/>
<dbReference type="RefSeq" id="WP_087190546.1">
    <property type="nucleotide sequence ID" value="NZ_BAABZN010000001.1"/>
</dbReference>
<reference evidence="7" key="3">
    <citation type="journal article" date="2019" name="Microbiol. Resour. Announc.">
        <title>Draft Genome Sequences of Type Strains of Gordonibacter faecihominis, Paraeggerthella hongkongensis, Parvibacter caecicola,Slackia equolifaciens, Slackia faecicanis, and Slackia isoflavoniconvertens.</title>
        <authorList>
            <person name="Danylec N."/>
            <person name="Stoll D.A."/>
            <person name="Dotsch A."/>
            <person name="Huch M."/>
        </authorList>
    </citation>
    <scope>NUCLEOTIDE SEQUENCE</scope>
    <source>
        <strain evidence="7">DSM 27213</strain>
    </source>
</reference>
<name>A0A1Y4G6I2_9ACTN</name>
<dbReference type="Gene3D" id="3.40.50.1000">
    <property type="entry name" value="HAD superfamily/HAD-like"/>
    <property type="match status" value="1"/>
</dbReference>
<dbReference type="GO" id="GO:0016787">
    <property type="term" value="F:hydrolase activity"/>
    <property type="evidence" value="ECO:0007669"/>
    <property type="project" value="UniProtKB-KW"/>
</dbReference>
<reference evidence="8" key="1">
    <citation type="submission" date="2018-05" db="EMBL/GenBank/DDBJ databases">
        <title>Genome Sequencing of selected type strains of the family Eggerthellaceae.</title>
        <authorList>
            <person name="Danylec N."/>
            <person name="Stoll D.A."/>
            <person name="Doetsch A."/>
            <person name="Huch M."/>
        </authorList>
    </citation>
    <scope>NUCLEOTIDE SEQUENCE [LARGE SCALE GENOMIC DNA]</scope>
    <source>
        <strain evidence="8">DSM 27213</strain>
    </source>
</reference>
<keyword evidence="3 7" id="KW-0378">Hydrolase</keyword>
<keyword evidence="9" id="KW-1185">Reference proteome</keyword>
<reference evidence="6 9" key="4">
    <citation type="submission" date="2019-11" db="EMBL/GenBank/DDBJ databases">
        <title>Whole genome shotgun sequencing (WGS) data from Adlercreutzia equolifaciens ResAG-91, Eggerthella lenta MRI-F36, MRI-F37, MRI-F40, ResAG-49, ResAG-88, ResAG-121, ResAG-145, and Gordonibacter sp. ResAG-5, ResAG-26, ResAG-43, ResAG-50, ResAG-59.</title>
        <authorList>
            <person name="Stoll D.A."/>
            <person name="Danylec N."/>
            <person name="Franz C.M.A.P."/>
            <person name="Huch M."/>
        </authorList>
    </citation>
    <scope>NUCLEOTIDE SEQUENCE [LARGE SCALE GENOMIC DNA]</scope>
    <source>
        <strain evidence="6 9">ResAG-59</strain>
    </source>
</reference>
<evidence type="ECO:0000256" key="3">
    <source>
        <dbReference type="ARBA" id="ARBA00022801"/>
    </source>
</evidence>
<dbReference type="PANTHER" id="PTHR43344:SF13">
    <property type="entry name" value="PHOSPHATASE RV3661-RELATED"/>
    <property type="match status" value="1"/>
</dbReference>
<evidence type="ECO:0000256" key="2">
    <source>
        <dbReference type="ARBA" id="ARBA00022723"/>
    </source>
</evidence>
<evidence type="ECO:0000313" key="9">
    <source>
        <dbReference type="Proteomes" id="UP000468327"/>
    </source>
</evidence>
<comment type="similarity">
    <text evidence="1">Belongs to the HAD-like hydrolase superfamily. SerB family.</text>
</comment>
<dbReference type="InterPro" id="IPR036412">
    <property type="entry name" value="HAD-like_sf"/>
</dbReference>
<accession>A0A1Y4G6I2</accession>
<gene>
    <name evidence="7" type="ORF">DMP12_10780</name>
    <name evidence="6" type="ORF">GO738_05785</name>
</gene>
<dbReference type="InterPro" id="IPR050582">
    <property type="entry name" value="HAD-like_SerB"/>
</dbReference>
<dbReference type="Gene3D" id="1.20.1440.100">
    <property type="entry name" value="SG protein - dephosphorylation function"/>
    <property type="match status" value="1"/>
</dbReference>
<dbReference type="GO" id="GO:0046872">
    <property type="term" value="F:metal ion binding"/>
    <property type="evidence" value="ECO:0007669"/>
    <property type="project" value="UniProtKB-KW"/>
</dbReference>
<reference evidence="7" key="2">
    <citation type="journal article" date="2019" name="Int. J. Syst. Evol. Microbiol.">
        <title>Gordonibacter faecihominis is a later heterotypic synonym of Gordonibacter urolithinfaciens.</title>
        <authorList>
            <person name="Danylec N."/>
            <person name="Stoll D.A."/>
            <person name="Huch M."/>
        </authorList>
    </citation>
    <scope>NUCLEOTIDE SEQUENCE</scope>
    <source>
        <strain evidence="7">DSM 27213</strain>
    </source>
</reference>
<dbReference type="GeneID" id="97354444"/>
<dbReference type="InterPro" id="IPR023214">
    <property type="entry name" value="HAD_sf"/>
</dbReference>
<dbReference type="SUPFAM" id="SSF56784">
    <property type="entry name" value="HAD-like"/>
    <property type="match status" value="1"/>
</dbReference>
<keyword evidence="4" id="KW-0460">Magnesium</keyword>
<dbReference type="NCBIfam" id="TIGR01490">
    <property type="entry name" value="HAD-SF-IB-hyp1"/>
    <property type="match status" value="1"/>
</dbReference>
<dbReference type="Proteomes" id="UP000285258">
    <property type="component" value="Unassembled WGS sequence"/>
</dbReference>
<protein>
    <submittedName>
        <fullName evidence="7">HAD-IB family hydrolase</fullName>
    </submittedName>
</protein>
<evidence type="ECO:0000256" key="4">
    <source>
        <dbReference type="ARBA" id="ARBA00022842"/>
    </source>
</evidence>
<comment type="caution">
    <text evidence="7">The sequence shown here is derived from an EMBL/GenBank/DDBJ whole genome shotgun (WGS) entry which is preliminary data.</text>
</comment>
<keyword evidence="2" id="KW-0479">Metal-binding</keyword>
<dbReference type="PANTHER" id="PTHR43344">
    <property type="entry name" value="PHOSPHOSERINE PHOSPHATASE"/>
    <property type="match status" value="1"/>
</dbReference>
<evidence type="ECO:0000313" key="7">
    <source>
        <dbReference type="EMBL" id="ROT88929.1"/>
    </source>
</evidence>
<dbReference type="NCBIfam" id="TIGR01488">
    <property type="entry name" value="HAD-SF-IB"/>
    <property type="match status" value="1"/>
</dbReference>
<dbReference type="Proteomes" id="UP000468327">
    <property type="component" value="Unassembled WGS sequence"/>
</dbReference>
<dbReference type="InterPro" id="IPR006385">
    <property type="entry name" value="HAD_hydro_SerB1"/>
</dbReference>
<evidence type="ECO:0000313" key="6">
    <source>
        <dbReference type="EMBL" id="MVN14871.1"/>
    </source>
</evidence>
<feature type="region of interest" description="Disordered" evidence="5">
    <location>
        <begin position="1"/>
        <end position="25"/>
    </location>
</feature>
<evidence type="ECO:0000256" key="5">
    <source>
        <dbReference type="SAM" id="MobiDB-lite"/>
    </source>
</evidence>